<keyword evidence="2" id="KW-1185">Reference proteome</keyword>
<dbReference type="RefSeq" id="WP_169099503.1">
    <property type="nucleotide sequence ID" value="NZ_JABBVZ010000032.1"/>
</dbReference>
<accession>A0A7Y0Q2R6</accession>
<evidence type="ECO:0000313" key="1">
    <source>
        <dbReference type="EMBL" id="NMP22817.1"/>
    </source>
</evidence>
<proteinExistence type="predicted"/>
<sequence>MVVRYPHGHQDQLFYTTVKDRQWTAVNTGELYRPAFTYSFSGTVGPQRPSIVTVSTPDNPKVATVVAYSRLRGSGKAIPIALSKIGRLALWAYKYNSAVFSVTRVVVYDSHGT</sequence>
<reference evidence="1 2" key="1">
    <citation type="submission" date="2020-04" db="EMBL/GenBank/DDBJ databases">
        <authorList>
            <person name="Zhang R."/>
            <person name="Schippers A."/>
        </authorList>
    </citation>
    <scope>NUCLEOTIDE SEQUENCE [LARGE SCALE GENOMIC DNA]</scope>
    <source>
        <strain evidence="1 2">DSM 109850</strain>
    </source>
</reference>
<comment type="caution">
    <text evidence="1">The sequence shown here is derived from an EMBL/GenBank/DDBJ whole genome shotgun (WGS) entry which is preliminary data.</text>
</comment>
<gene>
    <name evidence="1" type="ORF">HIJ39_10695</name>
</gene>
<name>A0A7Y0Q2R6_9FIRM</name>
<organism evidence="1 2">
    <name type="scientific">Sulfobacillus harzensis</name>
    <dbReference type="NCBI Taxonomy" id="2729629"/>
    <lineage>
        <taxon>Bacteria</taxon>
        <taxon>Bacillati</taxon>
        <taxon>Bacillota</taxon>
        <taxon>Clostridia</taxon>
        <taxon>Eubacteriales</taxon>
        <taxon>Clostridiales Family XVII. Incertae Sedis</taxon>
        <taxon>Sulfobacillus</taxon>
    </lineage>
</organism>
<dbReference type="Proteomes" id="UP000533476">
    <property type="component" value="Unassembled WGS sequence"/>
</dbReference>
<protein>
    <submittedName>
        <fullName evidence="1">Uncharacterized protein</fullName>
    </submittedName>
</protein>
<dbReference type="AlphaFoldDB" id="A0A7Y0Q2R6"/>
<dbReference type="EMBL" id="JABBVZ010000032">
    <property type="protein sequence ID" value="NMP22817.1"/>
    <property type="molecule type" value="Genomic_DNA"/>
</dbReference>
<evidence type="ECO:0000313" key="2">
    <source>
        <dbReference type="Proteomes" id="UP000533476"/>
    </source>
</evidence>